<dbReference type="PROSITE" id="PS51257">
    <property type="entry name" value="PROKAR_LIPOPROTEIN"/>
    <property type="match status" value="1"/>
</dbReference>
<comment type="caution">
    <text evidence="1">The sequence shown here is derived from an EMBL/GenBank/DDBJ whole genome shotgun (WGS) entry which is preliminary data.</text>
</comment>
<protein>
    <recommendedName>
        <fullName evidence="3">Lipoprotein</fullName>
    </recommendedName>
</protein>
<dbReference type="Proteomes" id="UP001354971">
    <property type="component" value="Unassembled WGS sequence"/>
</dbReference>
<evidence type="ECO:0000313" key="1">
    <source>
        <dbReference type="EMBL" id="MEE2525390.1"/>
    </source>
</evidence>
<keyword evidence="2" id="KW-1185">Reference proteome</keyword>
<reference evidence="1 2" key="1">
    <citation type="submission" date="2024-01" db="EMBL/GenBank/DDBJ databases">
        <title>Hyphobacterium bacterium isolated from marine sediment.</title>
        <authorList>
            <person name="Zhao S."/>
        </authorList>
    </citation>
    <scope>NUCLEOTIDE SEQUENCE [LARGE SCALE GENOMIC DNA]</scope>
    <source>
        <strain evidence="2">HN65</strain>
    </source>
</reference>
<evidence type="ECO:0008006" key="3">
    <source>
        <dbReference type="Google" id="ProtNLM"/>
    </source>
</evidence>
<evidence type="ECO:0000313" key="2">
    <source>
        <dbReference type="Proteomes" id="UP001354971"/>
    </source>
</evidence>
<dbReference type="EMBL" id="JAZDRP010000002">
    <property type="protein sequence ID" value="MEE2525390.1"/>
    <property type="molecule type" value="Genomic_DNA"/>
</dbReference>
<proteinExistence type="predicted"/>
<dbReference type="RefSeq" id="WP_330198053.1">
    <property type="nucleotide sequence ID" value="NZ_JAZDRP010000002.1"/>
</dbReference>
<name>A0ABU7LN97_9PROT</name>
<organism evidence="1 2">
    <name type="scientific">Hyphobacterium lacteum</name>
    <dbReference type="NCBI Taxonomy" id="3116575"/>
    <lineage>
        <taxon>Bacteria</taxon>
        <taxon>Pseudomonadati</taxon>
        <taxon>Pseudomonadota</taxon>
        <taxon>Alphaproteobacteria</taxon>
        <taxon>Maricaulales</taxon>
        <taxon>Maricaulaceae</taxon>
        <taxon>Hyphobacterium</taxon>
    </lineage>
</organism>
<sequence>MERILLVLFVAVGVTACATTSPGGGLASSAFDYEPTRSNELPDSHFSYEMEGDAGWSGSMVYETSGSGIDVDFSFSGEGGAQSANLEMEEPYLNGGVRRFTGQTPDGEDVFVMLQAGPCSDGNHSYFATLVIGSDRFSGCASENAVNDRWSNYLSDWMPAIDLCVAELRNEAEHVTFAYSTASGTAVRMADHSGNRWECITVNDQRVNAILPLSAVDVRLGESDPIFVRSQMPARGDACFIYESVRDADGVLIGAFGYDSCAGPRAPVS</sequence>
<accession>A0ABU7LN97</accession>
<gene>
    <name evidence="1" type="ORF">V0U79_03355</name>
</gene>